<dbReference type="InterPro" id="IPR052738">
    <property type="entry name" value="ABC-Tungstate_binding"/>
</dbReference>
<feature type="domain" description="PBP" evidence="1">
    <location>
        <begin position="42"/>
        <end position="266"/>
    </location>
</feature>
<dbReference type="InterPro" id="IPR024370">
    <property type="entry name" value="PBP_domain"/>
</dbReference>
<protein>
    <submittedName>
        <fullName evidence="2">Tungstate ABC transporter permease</fullName>
    </submittedName>
</protein>
<dbReference type="Proteomes" id="UP000011519">
    <property type="component" value="Unassembled WGS sequence"/>
</dbReference>
<evidence type="ECO:0000313" key="3">
    <source>
        <dbReference type="Proteomes" id="UP000011519"/>
    </source>
</evidence>
<accession>M0A7Z1</accession>
<gene>
    <name evidence="2" type="ORF">C483_04889</name>
</gene>
<dbReference type="STRING" id="1227493.C483_04889"/>
<dbReference type="SUPFAM" id="SSF53850">
    <property type="entry name" value="Periplasmic binding protein-like II"/>
    <property type="match status" value="1"/>
</dbReference>
<dbReference type="OrthoDB" id="14917at2157"/>
<dbReference type="PROSITE" id="PS51257">
    <property type="entry name" value="PROKAR_LIPOPROTEIN"/>
    <property type="match status" value="1"/>
</dbReference>
<dbReference type="RefSeq" id="WP_006652222.1">
    <property type="nucleotide sequence ID" value="NZ_AOIM01000013.1"/>
</dbReference>
<sequence length="314" mass="33402">MAIQRRSFIATIGSGLAVGAAGCLGSDEETAGDAPDIAGETLTLTTTTSTYDTGLLDDLHIPFQDRYGVTIDTIPEGTGAALQIGRRGDADVVMVHARSLEDEFMEDGHGVNRRDLMFNDFVIVGPADDPAGTADADGVIGALESIAETDSTFVSRGDNSGTHTKELELWEETDVGEPSGEWYLDAGQGMSSVLSMTNQQGDYTLTDRGTYLSMRADLDLEIHVQGPVEGGTDHLANPYGIVAVNPAVHDNVNYDLAMAYIGFITSLEGQSIIEGYTVDDEQLFYPEALSEEPNFEQYVPAGWRGSGDNGGDGS</sequence>
<dbReference type="AlphaFoldDB" id="M0A7Z1"/>
<proteinExistence type="predicted"/>
<dbReference type="PANTHER" id="PTHR37945:SF1">
    <property type="entry name" value="EXTRACELLULAR TUNGSTATE BINDING PROTEIN"/>
    <property type="match status" value="1"/>
</dbReference>
<dbReference type="Gene3D" id="3.40.190.10">
    <property type="entry name" value="Periplasmic binding protein-like II"/>
    <property type="match status" value="2"/>
</dbReference>
<comment type="caution">
    <text evidence="2">The sequence shown here is derived from an EMBL/GenBank/DDBJ whole genome shotgun (WGS) entry which is preliminary data.</text>
</comment>
<evidence type="ECO:0000259" key="1">
    <source>
        <dbReference type="Pfam" id="PF12849"/>
    </source>
</evidence>
<dbReference type="EMBL" id="AOIM01000013">
    <property type="protein sequence ID" value="ELY93987.1"/>
    <property type="molecule type" value="Genomic_DNA"/>
</dbReference>
<dbReference type="PANTHER" id="PTHR37945">
    <property type="entry name" value="EXTRACELLULAR TUNGSTATE BINDING PROTEIN"/>
    <property type="match status" value="1"/>
</dbReference>
<organism evidence="2 3">
    <name type="scientific">Natrialba hulunbeirensis JCM 10989</name>
    <dbReference type="NCBI Taxonomy" id="1227493"/>
    <lineage>
        <taxon>Archaea</taxon>
        <taxon>Methanobacteriati</taxon>
        <taxon>Methanobacteriota</taxon>
        <taxon>Stenosarchaea group</taxon>
        <taxon>Halobacteria</taxon>
        <taxon>Halobacteriales</taxon>
        <taxon>Natrialbaceae</taxon>
        <taxon>Natrialba</taxon>
    </lineage>
</organism>
<reference evidence="2 3" key="1">
    <citation type="journal article" date="2014" name="PLoS Genet.">
        <title>Phylogenetically driven sequencing of extremely halophilic archaea reveals strategies for static and dynamic osmo-response.</title>
        <authorList>
            <person name="Becker E.A."/>
            <person name="Seitzer P.M."/>
            <person name="Tritt A."/>
            <person name="Larsen D."/>
            <person name="Krusor M."/>
            <person name="Yao A.I."/>
            <person name="Wu D."/>
            <person name="Madern D."/>
            <person name="Eisen J.A."/>
            <person name="Darling A.E."/>
            <person name="Facciotti M.T."/>
        </authorList>
    </citation>
    <scope>NUCLEOTIDE SEQUENCE [LARGE SCALE GENOMIC DNA]</scope>
    <source>
        <strain evidence="2 3">JCM 10989</strain>
    </source>
</reference>
<dbReference type="PATRIC" id="fig|1227493.4.peg.945"/>
<keyword evidence="3" id="KW-1185">Reference proteome</keyword>
<name>M0A7Z1_9EURY</name>
<evidence type="ECO:0000313" key="2">
    <source>
        <dbReference type="EMBL" id="ELY93987.1"/>
    </source>
</evidence>
<dbReference type="Pfam" id="PF12849">
    <property type="entry name" value="PBP_like_2"/>
    <property type="match status" value="1"/>
</dbReference>